<dbReference type="Proteomes" id="UP001209878">
    <property type="component" value="Unassembled WGS sequence"/>
</dbReference>
<feature type="compositionally biased region" description="Low complexity" evidence="2">
    <location>
        <begin position="707"/>
        <end position="717"/>
    </location>
</feature>
<dbReference type="PANTHER" id="PTHR35310:SF1">
    <property type="entry name" value="CELL WALL INTEGRITY_STRESS RESPONSE COMPONENT-LIKE PROTEIN"/>
    <property type="match status" value="1"/>
</dbReference>
<protein>
    <submittedName>
        <fullName evidence="3">Uncharacterized protein</fullName>
    </submittedName>
</protein>
<accession>A0AAD9PFT5</accession>
<dbReference type="AlphaFoldDB" id="A0AAD9PFT5"/>
<comment type="caution">
    <text evidence="3">The sequence shown here is derived from an EMBL/GenBank/DDBJ whole genome shotgun (WGS) entry which is preliminary data.</text>
</comment>
<feature type="region of interest" description="Disordered" evidence="2">
    <location>
        <begin position="345"/>
        <end position="381"/>
    </location>
</feature>
<name>A0AAD9PFT5_RIDPI</name>
<gene>
    <name evidence="3" type="ORF">NP493_6g07032</name>
</gene>
<evidence type="ECO:0000256" key="2">
    <source>
        <dbReference type="SAM" id="MobiDB-lite"/>
    </source>
</evidence>
<feature type="region of interest" description="Disordered" evidence="2">
    <location>
        <begin position="707"/>
        <end position="746"/>
    </location>
</feature>
<keyword evidence="1" id="KW-0175">Coiled coil</keyword>
<dbReference type="EMBL" id="JAODUO010000005">
    <property type="protein sequence ID" value="KAK2193909.1"/>
    <property type="molecule type" value="Genomic_DNA"/>
</dbReference>
<sequence length="746" mass="82113">METHQCRPSQMVKRARFAPCPLDIENACDGNMLKLVVTHAQALGVPAESVLLPLLACVAGFLSDAQVQVNDEWTESCALWTAVVARSGSRRSAVLHRLSRAARATLNTRPPSDQPPSPGATTAPLRLITDDTDDDAVLARRLALCEDLAPTLTPGSRQELRRTKRGYDDLTAGLSLGGFMRHDDLARLGSVEWVDMFSRLVVSHPVEVVYTAGDLKTPMAANTPQISQVLGVLRATHGETRRYEMTAPAKAVFDDYYDTTMMRLASADYDVRYAVLAKAPGQLARLAAVVAALRHALKAVVYREDVTATGGTIAVTADDVDSAKLVLDASLRTKLAIVDAAERPQTNGSAKVASCDEQRAGVKRNVVPETEPSGPPPKMAASYDTLVGRLQQRSHYEQQQQQQNTQYMQQQQQQQQQQQEQRRQRQQLEQNRQLQRQQQQQQRQQQQRQQQQQQQQQQQERLLLAHQMADRQPEAKHSLPPFSRSFTLPPLPLDRRPSIGNVVIAPTSPLGGDTLQHNSPGGATYAQEVAPSPGTVTVSMTQLQSDAQLAEHLRDAAEEPELANLLVRHSDKVKKLLQFPLSAKVSPSTCSQRHLMPPIDRKEMARLDMHTRYPVAVAKEYLAMVARLGFGSVVQPQNAVNSRRSMLYFQKTPYDLLSDSALKLLSRLEVSAESYAVGFSGSMPSRSPVATAPMDLFPDANRFPDAASADQACGQAAMDERVSPMSQAVFPKEEPSFEGTSDESAT</sequence>
<proteinExistence type="predicted"/>
<organism evidence="3 4">
    <name type="scientific">Ridgeia piscesae</name>
    <name type="common">Tubeworm</name>
    <dbReference type="NCBI Taxonomy" id="27915"/>
    <lineage>
        <taxon>Eukaryota</taxon>
        <taxon>Metazoa</taxon>
        <taxon>Spiralia</taxon>
        <taxon>Lophotrochozoa</taxon>
        <taxon>Annelida</taxon>
        <taxon>Polychaeta</taxon>
        <taxon>Sedentaria</taxon>
        <taxon>Canalipalpata</taxon>
        <taxon>Sabellida</taxon>
        <taxon>Siboglinidae</taxon>
        <taxon>Ridgeia</taxon>
    </lineage>
</organism>
<evidence type="ECO:0000313" key="4">
    <source>
        <dbReference type="Proteomes" id="UP001209878"/>
    </source>
</evidence>
<reference evidence="3" key="1">
    <citation type="journal article" date="2023" name="Mol. Biol. Evol.">
        <title>Third-Generation Sequencing Reveals the Adaptive Role of the Epigenome in Three Deep-Sea Polychaetes.</title>
        <authorList>
            <person name="Perez M."/>
            <person name="Aroh O."/>
            <person name="Sun Y."/>
            <person name="Lan Y."/>
            <person name="Juniper S.K."/>
            <person name="Young C.R."/>
            <person name="Angers B."/>
            <person name="Qian P.Y."/>
        </authorList>
    </citation>
    <scope>NUCLEOTIDE SEQUENCE</scope>
    <source>
        <strain evidence="3">R07B-5</strain>
    </source>
</reference>
<evidence type="ECO:0000256" key="1">
    <source>
        <dbReference type="SAM" id="Coils"/>
    </source>
</evidence>
<evidence type="ECO:0000313" key="3">
    <source>
        <dbReference type="EMBL" id="KAK2193909.1"/>
    </source>
</evidence>
<keyword evidence="4" id="KW-1185">Reference proteome</keyword>
<feature type="coiled-coil region" evidence="1">
    <location>
        <begin position="407"/>
        <end position="461"/>
    </location>
</feature>
<dbReference type="PANTHER" id="PTHR35310">
    <property type="entry name" value="CELL WALL INTEGRITY/STRESS RESPONSE COMPONENT-LIKE PROTEIN"/>
    <property type="match status" value="1"/>
</dbReference>
<feature type="region of interest" description="Disordered" evidence="2">
    <location>
        <begin position="103"/>
        <end position="125"/>
    </location>
</feature>